<dbReference type="SUPFAM" id="SSF54909">
    <property type="entry name" value="Dimeric alpha+beta barrel"/>
    <property type="match status" value="1"/>
</dbReference>
<feature type="domain" description="ABM" evidence="1">
    <location>
        <begin position="8"/>
        <end position="76"/>
    </location>
</feature>
<dbReference type="Pfam" id="PF03992">
    <property type="entry name" value="ABM"/>
    <property type="match status" value="1"/>
</dbReference>
<gene>
    <name evidence="2" type="ORF">SMD27_17295</name>
</gene>
<accession>A0ABU5EFA2</accession>
<name>A0ABU5EFA2_9PROT</name>
<dbReference type="InterPro" id="IPR007138">
    <property type="entry name" value="ABM_dom"/>
</dbReference>
<keyword evidence="2" id="KW-0503">Monooxygenase</keyword>
<evidence type="ECO:0000313" key="2">
    <source>
        <dbReference type="EMBL" id="MDY0884602.1"/>
    </source>
</evidence>
<comment type="caution">
    <text evidence="2">The sequence shown here is derived from an EMBL/GenBank/DDBJ whole genome shotgun (WGS) entry which is preliminary data.</text>
</comment>
<dbReference type="GO" id="GO:0004497">
    <property type="term" value="F:monooxygenase activity"/>
    <property type="evidence" value="ECO:0007669"/>
    <property type="project" value="UniProtKB-KW"/>
</dbReference>
<organism evidence="2 3">
    <name type="scientific">Dongia soli</name>
    <dbReference type="NCBI Taxonomy" id="600628"/>
    <lineage>
        <taxon>Bacteria</taxon>
        <taxon>Pseudomonadati</taxon>
        <taxon>Pseudomonadota</taxon>
        <taxon>Alphaproteobacteria</taxon>
        <taxon>Rhodospirillales</taxon>
        <taxon>Dongiaceae</taxon>
        <taxon>Dongia</taxon>
    </lineage>
</organism>
<dbReference type="RefSeq" id="WP_320509675.1">
    <property type="nucleotide sequence ID" value="NZ_JAXCLW010000005.1"/>
</dbReference>
<keyword evidence="2" id="KW-0560">Oxidoreductase</keyword>
<dbReference type="EMBL" id="JAXCLW010000005">
    <property type="protein sequence ID" value="MDY0884602.1"/>
    <property type="molecule type" value="Genomic_DNA"/>
</dbReference>
<keyword evidence="3" id="KW-1185">Reference proteome</keyword>
<sequence>MPKLALYVALEAKPGKEDALADLLRHAQAMVQAEPGTIAWFAVRLGRSHFAIFDAFSSEHGRDAHLAGKVAAALQERASELLTSPPEIQKADVLASKISLAPVEGVISSPKTATR</sequence>
<evidence type="ECO:0000313" key="3">
    <source>
        <dbReference type="Proteomes" id="UP001279642"/>
    </source>
</evidence>
<evidence type="ECO:0000259" key="1">
    <source>
        <dbReference type="Pfam" id="PF03992"/>
    </source>
</evidence>
<protein>
    <submittedName>
        <fullName evidence="2">Antibiotic biosynthesis monooxygenase</fullName>
    </submittedName>
</protein>
<reference evidence="2 3" key="1">
    <citation type="journal article" date="2016" name="Antonie Van Leeuwenhoek">
        <title>Dongia soli sp. nov., isolated from soil from Dokdo, Korea.</title>
        <authorList>
            <person name="Kim D.U."/>
            <person name="Lee H."/>
            <person name="Kim H."/>
            <person name="Kim S.G."/>
            <person name="Ka J.O."/>
        </authorList>
    </citation>
    <scope>NUCLEOTIDE SEQUENCE [LARGE SCALE GENOMIC DNA]</scope>
    <source>
        <strain evidence="2 3">D78</strain>
    </source>
</reference>
<dbReference type="Proteomes" id="UP001279642">
    <property type="component" value="Unassembled WGS sequence"/>
</dbReference>
<dbReference type="Gene3D" id="3.30.70.100">
    <property type="match status" value="1"/>
</dbReference>
<dbReference type="InterPro" id="IPR011008">
    <property type="entry name" value="Dimeric_a/b-barrel"/>
</dbReference>
<proteinExistence type="predicted"/>